<dbReference type="EMBL" id="BAAALT010000109">
    <property type="protein sequence ID" value="GAA1811322.1"/>
    <property type="molecule type" value="Genomic_DNA"/>
</dbReference>
<name>A0ABN2M656_9ACTN</name>
<comment type="caution">
    <text evidence="1">The sequence shown here is derived from an EMBL/GenBank/DDBJ whole genome shotgun (WGS) entry which is preliminary data.</text>
</comment>
<gene>
    <name evidence="1" type="ORF">GCM10009682_35980</name>
</gene>
<sequence>MKVNATDVDIHCHLDGVWVSRHRATGFVGTPMWLIINLQMEGSSGAPGPSGDTYYRARNVYVGRNRAW</sequence>
<dbReference type="Proteomes" id="UP001500218">
    <property type="component" value="Unassembled WGS sequence"/>
</dbReference>
<keyword evidence="2" id="KW-1185">Reference proteome</keyword>
<accession>A0ABN2M656</accession>
<protein>
    <submittedName>
        <fullName evidence="1">Uncharacterized protein</fullName>
    </submittedName>
</protein>
<organism evidence="1 2">
    <name type="scientific">Luedemannella flava</name>
    <dbReference type="NCBI Taxonomy" id="349316"/>
    <lineage>
        <taxon>Bacteria</taxon>
        <taxon>Bacillati</taxon>
        <taxon>Actinomycetota</taxon>
        <taxon>Actinomycetes</taxon>
        <taxon>Micromonosporales</taxon>
        <taxon>Micromonosporaceae</taxon>
        <taxon>Luedemannella</taxon>
    </lineage>
</organism>
<proteinExistence type="predicted"/>
<reference evidence="1 2" key="1">
    <citation type="journal article" date="2019" name="Int. J. Syst. Evol. Microbiol.">
        <title>The Global Catalogue of Microorganisms (GCM) 10K type strain sequencing project: providing services to taxonomists for standard genome sequencing and annotation.</title>
        <authorList>
            <consortium name="The Broad Institute Genomics Platform"/>
            <consortium name="The Broad Institute Genome Sequencing Center for Infectious Disease"/>
            <person name="Wu L."/>
            <person name="Ma J."/>
        </authorList>
    </citation>
    <scope>NUCLEOTIDE SEQUENCE [LARGE SCALE GENOMIC DNA]</scope>
    <source>
        <strain evidence="1 2">JCM 13250</strain>
    </source>
</reference>
<evidence type="ECO:0000313" key="2">
    <source>
        <dbReference type="Proteomes" id="UP001500218"/>
    </source>
</evidence>
<evidence type="ECO:0000313" key="1">
    <source>
        <dbReference type="EMBL" id="GAA1811322.1"/>
    </source>
</evidence>